<name>A0A448ZN98_9STRA</name>
<dbReference type="AlphaFoldDB" id="A0A448ZN98"/>
<dbReference type="Proteomes" id="UP000291116">
    <property type="component" value="Unassembled WGS sequence"/>
</dbReference>
<reference evidence="2 3" key="1">
    <citation type="submission" date="2019-01" db="EMBL/GenBank/DDBJ databases">
        <authorList>
            <person name="Ferrante I. M."/>
        </authorList>
    </citation>
    <scope>NUCLEOTIDE SEQUENCE [LARGE SCALE GENOMIC DNA]</scope>
    <source>
        <strain evidence="2 3">B856</strain>
    </source>
</reference>
<gene>
    <name evidence="2" type="ORF">PSNMU_V1.4_AUG-EV-PASAV3_0105380</name>
</gene>
<feature type="compositionally biased region" description="Acidic residues" evidence="1">
    <location>
        <begin position="44"/>
        <end position="57"/>
    </location>
</feature>
<sequence length="118" mass="13753">METLLWFVSDSRESLHETILEKEQEYQKHQTKVLETAHEIMGESSDDGDESDDEENGQDSLRVTLEDPPKAPKRQTVTFEMKDVSDDDQSLDDSIKQEIREKETNRNAYFDTLDDILE</sequence>
<organism evidence="2 3">
    <name type="scientific">Pseudo-nitzschia multistriata</name>
    <dbReference type="NCBI Taxonomy" id="183589"/>
    <lineage>
        <taxon>Eukaryota</taxon>
        <taxon>Sar</taxon>
        <taxon>Stramenopiles</taxon>
        <taxon>Ochrophyta</taxon>
        <taxon>Bacillariophyta</taxon>
        <taxon>Bacillariophyceae</taxon>
        <taxon>Bacillariophycidae</taxon>
        <taxon>Bacillariales</taxon>
        <taxon>Bacillariaceae</taxon>
        <taxon>Pseudo-nitzschia</taxon>
    </lineage>
</organism>
<protein>
    <submittedName>
        <fullName evidence="2">Uncharacterized protein</fullName>
    </submittedName>
</protein>
<keyword evidence="3" id="KW-1185">Reference proteome</keyword>
<evidence type="ECO:0000313" key="2">
    <source>
        <dbReference type="EMBL" id="VEU43509.1"/>
    </source>
</evidence>
<dbReference type="OrthoDB" id="45297at2759"/>
<proteinExistence type="predicted"/>
<dbReference type="EMBL" id="CAACVS010000555">
    <property type="protein sequence ID" value="VEU43509.1"/>
    <property type="molecule type" value="Genomic_DNA"/>
</dbReference>
<evidence type="ECO:0000313" key="3">
    <source>
        <dbReference type="Proteomes" id="UP000291116"/>
    </source>
</evidence>
<feature type="region of interest" description="Disordered" evidence="1">
    <location>
        <begin position="36"/>
        <end position="92"/>
    </location>
</feature>
<evidence type="ECO:0000256" key="1">
    <source>
        <dbReference type="SAM" id="MobiDB-lite"/>
    </source>
</evidence>
<accession>A0A448ZN98</accession>